<keyword evidence="3" id="KW-0560">Oxidoreductase</keyword>
<evidence type="ECO:0000256" key="2">
    <source>
        <dbReference type="ARBA" id="ARBA00022723"/>
    </source>
</evidence>
<accession>L1JND6</accession>
<evidence type="ECO:0000256" key="5">
    <source>
        <dbReference type="ARBA" id="ARBA00023242"/>
    </source>
</evidence>
<dbReference type="InterPro" id="IPR041667">
    <property type="entry name" value="Cupin_8"/>
</dbReference>
<dbReference type="PaxDb" id="55529-EKX49962"/>
<feature type="domain" description="JmjC" evidence="6">
    <location>
        <begin position="227"/>
        <end position="380"/>
    </location>
</feature>
<organism evidence="7">
    <name type="scientific">Guillardia theta (strain CCMP2712)</name>
    <name type="common">Cryptophyte</name>
    <dbReference type="NCBI Taxonomy" id="905079"/>
    <lineage>
        <taxon>Eukaryota</taxon>
        <taxon>Cryptophyceae</taxon>
        <taxon>Pyrenomonadales</taxon>
        <taxon>Geminigeraceae</taxon>
        <taxon>Guillardia</taxon>
    </lineage>
</organism>
<evidence type="ECO:0000256" key="3">
    <source>
        <dbReference type="ARBA" id="ARBA00023002"/>
    </source>
</evidence>
<dbReference type="InterPro" id="IPR050910">
    <property type="entry name" value="JMJD6_ArgDemeth/LysHydrox"/>
</dbReference>
<dbReference type="EMBL" id="JH992980">
    <property type="protein sequence ID" value="EKX49962.1"/>
    <property type="molecule type" value="Genomic_DNA"/>
</dbReference>
<dbReference type="FunFam" id="2.60.120.650:FF:000045">
    <property type="entry name" value="F-box protein At1g78280"/>
    <property type="match status" value="1"/>
</dbReference>
<dbReference type="SUPFAM" id="SSF81383">
    <property type="entry name" value="F-box domain"/>
    <property type="match status" value="1"/>
</dbReference>
<reference evidence="9" key="2">
    <citation type="submission" date="2012-11" db="EMBL/GenBank/DDBJ databases">
        <authorList>
            <person name="Kuo A."/>
            <person name="Curtis B.A."/>
            <person name="Tanifuji G."/>
            <person name="Burki F."/>
            <person name="Gruber A."/>
            <person name="Irimia M."/>
            <person name="Maruyama S."/>
            <person name="Arias M.C."/>
            <person name="Ball S.G."/>
            <person name="Gile G.H."/>
            <person name="Hirakawa Y."/>
            <person name="Hopkins J.F."/>
            <person name="Rensing S.A."/>
            <person name="Schmutz J."/>
            <person name="Symeonidi A."/>
            <person name="Elias M."/>
            <person name="Eveleigh R.J."/>
            <person name="Herman E.K."/>
            <person name="Klute M.J."/>
            <person name="Nakayama T."/>
            <person name="Obornik M."/>
            <person name="Reyes-Prieto A."/>
            <person name="Armbrust E.V."/>
            <person name="Aves S.J."/>
            <person name="Beiko R.G."/>
            <person name="Coutinho P."/>
            <person name="Dacks J.B."/>
            <person name="Durnford D.G."/>
            <person name="Fast N.M."/>
            <person name="Green B.R."/>
            <person name="Grisdale C."/>
            <person name="Hempe F."/>
            <person name="Henrissat B."/>
            <person name="Hoppner M.P."/>
            <person name="Ishida K.-I."/>
            <person name="Kim E."/>
            <person name="Koreny L."/>
            <person name="Kroth P.G."/>
            <person name="Liu Y."/>
            <person name="Malik S.-B."/>
            <person name="Maier U.G."/>
            <person name="McRose D."/>
            <person name="Mock T."/>
            <person name="Neilson J.A."/>
            <person name="Onodera N.T."/>
            <person name="Poole A.M."/>
            <person name="Pritham E.J."/>
            <person name="Richards T.A."/>
            <person name="Rocap G."/>
            <person name="Roy S.W."/>
            <person name="Sarai C."/>
            <person name="Schaack S."/>
            <person name="Shirato S."/>
            <person name="Slamovits C.H."/>
            <person name="Spencer D.F."/>
            <person name="Suzuki S."/>
            <person name="Worden A.Z."/>
            <person name="Zauner S."/>
            <person name="Barry K."/>
            <person name="Bell C."/>
            <person name="Bharti A.K."/>
            <person name="Crow J.A."/>
            <person name="Grimwood J."/>
            <person name="Kramer R."/>
            <person name="Lindquist E."/>
            <person name="Lucas S."/>
            <person name="Salamov A."/>
            <person name="McFadden G.I."/>
            <person name="Lane C.E."/>
            <person name="Keeling P.J."/>
            <person name="Gray M.W."/>
            <person name="Grigoriev I.V."/>
            <person name="Archibald J.M."/>
        </authorList>
    </citation>
    <scope>NUCLEOTIDE SEQUENCE</scope>
    <source>
        <strain evidence="9">CCMP2712</strain>
    </source>
</reference>
<dbReference type="GO" id="GO:0046872">
    <property type="term" value="F:metal ion binding"/>
    <property type="evidence" value="ECO:0007669"/>
    <property type="project" value="UniProtKB-KW"/>
</dbReference>
<reference evidence="8" key="3">
    <citation type="submission" date="2016-03" db="UniProtKB">
        <authorList>
            <consortium name="EnsemblProtists"/>
        </authorList>
    </citation>
    <scope>IDENTIFICATION</scope>
</reference>
<evidence type="ECO:0000259" key="6">
    <source>
        <dbReference type="PROSITE" id="PS51184"/>
    </source>
</evidence>
<keyword evidence="5" id="KW-0539">Nucleus</keyword>
<keyword evidence="2" id="KW-0479">Metal-binding</keyword>
<dbReference type="EnsemblProtists" id="EKX49962">
    <property type="protein sequence ID" value="EKX49962"/>
    <property type="gene ID" value="GUITHDRAFT_67304"/>
</dbReference>
<dbReference type="HOGENOM" id="CLU_016785_1_2_1"/>
<dbReference type="PANTHER" id="PTHR12480:SF21">
    <property type="entry name" value="JMJC DOMAIN-CONTAINING PROTEIN 8"/>
    <property type="match status" value="1"/>
</dbReference>
<comment type="subcellular location">
    <subcellularLocation>
        <location evidence="1">Nucleus</location>
    </subcellularLocation>
</comment>
<keyword evidence="9" id="KW-1185">Reference proteome</keyword>
<dbReference type="GO" id="GO:0000987">
    <property type="term" value="F:cis-regulatory region sequence-specific DNA binding"/>
    <property type="evidence" value="ECO:0007669"/>
    <property type="project" value="TreeGrafter"/>
</dbReference>
<dbReference type="InterPro" id="IPR003347">
    <property type="entry name" value="JmjC_dom"/>
</dbReference>
<dbReference type="SMART" id="SM00558">
    <property type="entry name" value="JmjC"/>
    <property type="match status" value="1"/>
</dbReference>
<dbReference type="STRING" id="905079.L1JND6"/>
<dbReference type="OrthoDB" id="424465at2759"/>
<proteinExistence type="predicted"/>
<evidence type="ECO:0000313" key="8">
    <source>
        <dbReference type="EnsemblProtists" id="EKX49962"/>
    </source>
</evidence>
<evidence type="ECO:0000313" key="9">
    <source>
        <dbReference type="Proteomes" id="UP000011087"/>
    </source>
</evidence>
<dbReference type="Pfam" id="PF13621">
    <property type="entry name" value="Cupin_8"/>
    <property type="match status" value="1"/>
</dbReference>
<dbReference type="OMA" id="WPAYKNW"/>
<evidence type="ECO:0000256" key="4">
    <source>
        <dbReference type="ARBA" id="ARBA00023004"/>
    </source>
</evidence>
<dbReference type="PANTHER" id="PTHR12480">
    <property type="entry name" value="ARGININE DEMETHYLASE AND LYSYL-HYDROXYLASE JMJD"/>
    <property type="match status" value="1"/>
</dbReference>
<name>L1JND6_GUITC</name>
<dbReference type="GeneID" id="17306665"/>
<dbReference type="KEGG" id="gtt:GUITHDRAFT_67304"/>
<dbReference type="Proteomes" id="UP000011087">
    <property type="component" value="Unassembled WGS sequence"/>
</dbReference>
<evidence type="ECO:0000313" key="7">
    <source>
        <dbReference type="EMBL" id="EKX49962.1"/>
    </source>
</evidence>
<dbReference type="SUPFAM" id="SSF51197">
    <property type="entry name" value="Clavaminate synthase-like"/>
    <property type="match status" value="1"/>
</dbReference>
<evidence type="ECO:0000256" key="1">
    <source>
        <dbReference type="ARBA" id="ARBA00004123"/>
    </source>
</evidence>
<gene>
    <name evidence="7" type="ORF">GUITHDRAFT_67304</name>
</gene>
<dbReference type="AlphaFoldDB" id="L1JND6"/>
<protein>
    <recommendedName>
        <fullName evidence="6">JmjC domain-containing protein</fullName>
    </recommendedName>
</protein>
<keyword evidence="4" id="KW-0408">Iron</keyword>
<dbReference type="GO" id="GO:0005634">
    <property type="term" value="C:nucleus"/>
    <property type="evidence" value="ECO:0007669"/>
    <property type="project" value="UniProtKB-SubCell"/>
</dbReference>
<sequence>MFTLRYGVEPWGNFYGSARQNGGTSIRDTSLGRLAALDDQSLLEVLGLLSYEHLLLVCMTSRALYVFGHHDELWRTLALNYLQGDFQFADSWKSTLGRKLLGKRFPGHRPLTVKGLYSDLLFQPWLCATVGVLPEWLEVSNIERRDNLTLESFIDEYERRNRPVIVTDVVKHWPAFKKWNREYLLENFGEKEFEVGPVKMKMNNFYHYCDHAKEEKPLYLFDKDFPVTCPSLVEDYEVPEYFKQDFFEALGDSRPNWRWIIIGPARSGSSFHIDPNSTSAWNAVISGRKKWIMFPPGQRPPGVFPSADMANVATSASIWEWFLNFYPATKSCKVRPLECVCEAGEIIFVPNGWWHCVLNLEPSVAITQNYVRTSRHIVHV</sequence>
<reference evidence="7 9" key="1">
    <citation type="journal article" date="2012" name="Nature">
        <title>Algal genomes reveal evolutionary mosaicism and the fate of nucleomorphs.</title>
        <authorList>
            <consortium name="DOE Joint Genome Institute"/>
            <person name="Curtis B.A."/>
            <person name="Tanifuji G."/>
            <person name="Burki F."/>
            <person name="Gruber A."/>
            <person name="Irimia M."/>
            <person name="Maruyama S."/>
            <person name="Arias M.C."/>
            <person name="Ball S.G."/>
            <person name="Gile G.H."/>
            <person name="Hirakawa Y."/>
            <person name="Hopkins J.F."/>
            <person name="Kuo A."/>
            <person name="Rensing S.A."/>
            <person name="Schmutz J."/>
            <person name="Symeonidi A."/>
            <person name="Elias M."/>
            <person name="Eveleigh R.J."/>
            <person name="Herman E.K."/>
            <person name="Klute M.J."/>
            <person name="Nakayama T."/>
            <person name="Obornik M."/>
            <person name="Reyes-Prieto A."/>
            <person name="Armbrust E.V."/>
            <person name="Aves S.J."/>
            <person name="Beiko R.G."/>
            <person name="Coutinho P."/>
            <person name="Dacks J.B."/>
            <person name="Durnford D.G."/>
            <person name="Fast N.M."/>
            <person name="Green B.R."/>
            <person name="Grisdale C.J."/>
            <person name="Hempel F."/>
            <person name="Henrissat B."/>
            <person name="Hoppner M.P."/>
            <person name="Ishida K."/>
            <person name="Kim E."/>
            <person name="Koreny L."/>
            <person name="Kroth P.G."/>
            <person name="Liu Y."/>
            <person name="Malik S.B."/>
            <person name="Maier U.G."/>
            <person name="McRose D."/>
            <person name="Mock T."/>
            <person name="Neilson J.A."/>
            <person name="Onodera N.T."/>
            <person name="Poole A.M."/>
            <person name="Pritham E.J."/>
            <person name="Richards T.A."/>
            <person name="Rocap G."/>
            <person name="Roy S.W."/>
            <person name="Sarai C."/>
            <person name="Schaack S."/>
            <person name="Shirato S."/>
            <person name="Slamovits C.H."/>
            <person name="Spencer D.F."/>
            <person name="Suzuki S."/>
            <person name="Worden A.Z."/>
            <person name="Zauner S."/>
            <person name="Barry K."/>
            <person name="Bell C."/>
            <person name="Bharti A.K."/>
            <person name="Crow J.A."/>
            <person name="Grimwood J."/>
            <person name="Kramer R."/>
            <person name="Lindquist E."/>
            <person name="Lucas S."/>
            <person name="Salamov A."/>
            <person name="McFadden G.I."/>
            <person name="Lane C.E."/>
            <person name="Keeling P.J."/>
            <person name="Gray M.W."/>
            <person name="Grigoriev I.V."/>
            <person name="Archibald J.M."/>
        </authorList>
    </citation>
    <scope>NUCLEOTIDE SEQUENCE</scope>
    <source>
        <strain evidence="7 9">CCMP2712</strain>
    </source>
</reference>
<dbReference type="RefSeq" id="XP_005836942.1">
    <property type="nucleotide sequence ID" value="XM_005836885.1"/>
</dbReference>
<dbReference type="PROSITE" id="PS51184">
    <property type="entry name" value="JMJC"/>
    <property type="match status" value="1"/>
</dbReference>
<dbReference type="InterPro" id="IPR036047">
    <property type="entry name" value="F-box-like_dom_sf"/>
</dbReference>
<dbReference type="Gene3D" id="2.60.120.650">
    <property type="entry name" value="Cupin"/>
    <property type="match status" value="1"/>
</dbReference>
<dbReference type="eggNOG" id="KOG2130">
    <property type="taxonomic scope" value="Eukaryota"/>
</dbReference>
<dbReference type="GO" id="GO:0016491">
    <property type="term" value="F:oxidoreductase activity"/>
    <property type="evidence" value="ECO:0007669"/>
    <property type="project" value="UniProtKB-KW"/>
</dbReference>